<evidence type="ECO:0000256" key="3">
    <source>
        <dbReference type="ARBA" id="ARBA00019010"/>
    </source>
</evidence>
<keyword evidence="7" id="KW-0547">Nucleotide-binding</keyword>
<dbReference type="InterPro" id="IPR027417">
    <property type="entry name" value="P-loop_NTPase"/>
</dbReference>
<keyword evidence="12" id="KW-1185">Reference proteome</keyword>
<name>A0A399EWW9_9DEIN</name>
<dbReference type="GO" id="GO:0005737">
    <property type="term" value="C:cytoplasm"/>
    <property type="evidence" value="ECO:0007669"/>
    <property type="project" value="UniProtKB-SubCell"/>
</dbReference>
<dbReference type="PANTHER" id="PTHR33540:SF2">
    <property type="entry name" value="TRNA THREONYLCARBAMOYLADENOSINE BIOSYNTHESIS PROTEIN TSAE"/>
    <property type="match status" value="1"/>
</dbReference>
<dbReference type="Proteomes" id="UP000265800">
    <property type="component" value="Unassembled WGS sequence"/>
</dbReference>
<reference evidence="11 12" key="1">
    <citation type="submission" date="2018-08" db="EMBL/GenBank/DDBJ databases">
        <title>Meiothermus luteus KCTC 52599 genome sequencing project.</title>
        <authorList>
            <person name="Da Costa M.S."/>
            <person name="Albuquerque L."/>
            <person name="Raposo P."/>
            <person name="Froufe H.J.C."/>
            <person name="Barroso C.S."/>
            <person name="Egas C."/>
        </authorList>
    </citation>
    <scope>NUCLEOTIDE SEQUENCE [LARGE SCALE GENOMIC DNA]</scope>
    <source>
        <strain evidence="11 12">KCTC 52599</strain>
    </source>
</reference>
<dbReference type="Pfam" id="PF02367">
    <property type="entry name" value="TsaE"/>
    <property type="match status" value="1"/>
</dbReference>
<comment type="caution">
    <text evidence="11">The sequence shown here is derived from an EMBL/GenBank/DDBJ whole genome shotgun (WGS) entry which is preliminary data.</text>
</comment>
<evidence type="ECO:0000256" key="2">
    <source>
        <dbReference type="ARBA" id="ARBA00007599"/>
    </source>
</evidence>
<evidence type="ECO:0000313" key="12">
    <source>
        <dbReference type="Proteomes" id="UP000265800"/>
    </source>
</evidence>
<evidence type="ECO:0000256" key="1">
    <source>
        <dbReference type="ARBA" id="ARBA00004496"/>
    </source>
</evidence>
<evidence type="ECO:0000313" key="11">
    <source>
        <dbReference type="EMBL" id="RIH87022.1"/>
    </source>
</evidence>
<dbReference type="GO" id="GO:0002949">
    <property type="term" value="P:tRNA threonylcarbamoyladenosine modification"/>
    <property type="evidence" value="ECO:0007669"/>
    <property type="project" value="InterPro"/>
</dbReference>
<comment type="similarity">
    <text evidence="2">Belongs to the TsaE family.</text>
</comment>
<organism evidence="11 12">
    <name type="scientific">Meiothermus luteus</name>
    <dbReference type="NCBI Taxonomy" id="2026184"/>
    <lineage>
        <taxon>Bacteria</taxon>
        <taxon>Thermotogati</taxon>
        <taxon>Deinococcota</taxon>
        <taxon>Deinococci</taxon>
        <taxon>Thermales</taxon>
        <taxon>Thermaceae</taxon>
        <taxon>Meiothermus</taxon>
    </lineage>
</organism>
<keyword evidence="9" id="KW-0460">Magnesium</keyword>
<dbReference type="RefSeq" id="WP_119359764.1">
    <property type="nucleotide sequence ID" value="NZ_QWKZ01000026.1"/>
</dbReference>
<dbReference type="NCBIfam" id="TIGR00150">
    <property type="entry name" value="T6A_YjeE"/>
    <property type="match status" value="1"/>
</dbReference>
<evidence type="ECO:0000256" key="10">
    <source>
        <dbReference type="ARBA" id="ARBA00032441"/>
    </source>
</evidence>
<evidence type="ECO:0000256" key="9">
    <source>
        <dbReference type="ARBA" id="ARBA00022842"/>
    </source>
</evidence>
<dbReference type="AlphaFoldDB" id="A0A399EWW9"/>
<protein>
    <recommendedName>
        <fullName evidence="3">tRNA threonylcarbamoyladenosine biosynthesis protein TsaE</fullName>
    </recommendedName>
    <alternativeName>
        <fullName evidence="10">t(6)A37 threonylcarbamoyladenosine biosynthesis protein TsaE</fullName>
    </alternativeName>
</protein>
<comment type="subcellular location">
    <subcellularLocation>
        <location evidence="1">Cytoplasm</location>
    </subcellularLocation>
</comment>
<keyword evidence="6" id="KW-0479">Metal-binding</keyword>
<evidence type="ECO:0000256" key="8">
    <source>
        <dbReference type="ARBA" id="ARBA00022840"/>
    </source>
</evidence>
<dbReference type="SUPFAM" id="SSF52540">
    <property type="entry name" value="P-loop containing nucleoside triphosphate hydrolases"/>
    <property type="match status" value="1"/>
</dbReference>
<dbReference type="Gene3D" id="3.40.50.300">
    <property type="entry name" value="P-loop containing nucleotide triphosphate hydrolases"/>
    <property type="match status" value="1"/>
</dbReference>
<gene>
    <name evidence="11" type="primary">tsaE</name>
    <name evidence="11" type="ORF">Mlute_01099</name>
</gene>
<dbReference type="GO" id="GO:0046872">
    <property type="term" value="F:metal ion binding"/>
    <property type="evidence" value="ECO:0007669"/>
    <property type="project" value="UniProtKB-KW"/>
</dbReference>
<dbReference type="GO" id="GO:0005524">
    <property type="term" value="F:ATP binding"/>
    <property type="evidence" value="ECO:0007669"/>
    <property type="project" value="UniProtKB-KW"/>
</dbReference>
<dbReference type="PANTHER" id="PTHR33540">
    <property type="entry name" value="TRNA THREONYLCARBAMOYLADENOSINE BIOSYNTHESIS PROTEIN TSAE"/>
    <property type="match status" value="1"/>
</dbReference>
<keyword evidence="4" id="KW-0963">Cytoplasm</keyword>
<dbReference type="EMBL" id="QWKZ01000026">
    <property type="protein sequence ID" value="RIH87022.1"/>
    <property type="molecule type" value="Genomic_DNA"/>
</dbReference>
<evidence type="ECO:0000256" key="7">
    <source>
        <dbReference type="ARBA" id="ARBA00022741"/>
    </source>
</evidence>
<dbReference type="OrthoDB" id="9815896at2"/>
<dbReference type="InterPro" id="IPR003442">
    <property type="entry name" value="T6A_TsaE"/>
</dbReference>
<proteinExistence type="inferred from homology"/>
<sequence>MYLKSLEDTRTLAQRLAQTLPHGALVLLTGPMGAGKTTLVKFIAEALGFQGEVTSPTYTLIHEYPTPGGLVVHMDAYRMADQEALYHLGLEDYRPEARLVLIEWGRPEVFPDSLEVRLTPGETGRRVEFFAHGRAFFPKI</sequence>
<evidence type="ECO:0000256" key="5">
    <source>
        <dbReference type="ARBA" id="ARBA00022694"/>
    </source>
</evidence>
<evidence type="ECO:0000256" key="6">
    <source>
        <dbReference type="ARBA" id="ARBA00022723"/>
    </source>
</evidence>
<keyword evidence="5" id="KW-0819">tRNA processing</keyword>
<evidence type="ECO:0000256" key="4">
    <source>
        <dbReference type="ARBA" id="ARBA00022490"/>
    </source>
</evidence>
<keyword evidence="8" id="KW-0067">ATP-binding</keyword>
<accession>A0A399EWW9</accession>